<gene>
    <name evidence="2" type="ORF">PVAP13_3NG166394</name>
</gene>
<feature type="compositionally biased region" description="Low complexity" evidence="1">
    <location>
        <begin position="30"/>
        <end position="44"/>
    </location>
</feature>
<accession>A0A8T0U849</accession>
<proteinExistence type="predicted"/>
<evidence type="ECO:0000313" key="3">
    <source>
        <dbReference type="Proteomes" id="UP000823388"/>
    </source>
</evidence>
<name>A0A8T0U849_PANVG</name>
<evidence type="ECO:0000256" key="1">
    <source>
        <dbReference type="SAM" id="MobiDB-lite"/>
    </source>
</evidence>
<feature type="compositionally biased region" description="Low complexity" evidence="1">
    <location>
        <begin position="52"/>
        <end position="61"/>
    </location>
</feature>
<organism evidence="2 3">
    <name type="scientific">Panicum virgatum</name>
    <name type="common">Blackwell switchgrass</name>
    <dbReference type="NCBI Taxonomy" id="38727"/>
    <lineage>
        <taxon>Eukaryota</taxon>
        <taxon>Viridiplantae</taxon>
        <taxon>Streptophyta</taxon>
        <taxon>Embryophyta</taxon>
        <taxon>Tracheophyta</taxon>
        <taxon>Spermatophyta</taxon>
        <taxon>Magnoliopsida</taxon>
        <taxon>Liliopsida</taxon>
        <taxon>Poales</taxon>
        <taxon>Poaceae</taxon>
        <taxon>PACMAD clade</taxon>
        <taxon>Panicoideae</taxon>
        <taxon>Panicodae</taxon>
        <taxon>Paniceae</taxon>
        <taxon>Panicinae</taxon>
        <taxon>Panicum</taxon>
        <taxon>Panicum sect. Hiantes</taxon>
    </lineage>
</organism>
<dbReference type="AlphaFoldDB" id="A0A8T0U849"/>
<sequence length="133" mass="14450">MGLETPIGLGPRWEPGQPTQAPKPNPNRPNPRQAQLPFSPSPRSRFPPRPSPSLRSPQLPRAAHTTAPLLSRSTQATAQRPLRLRLTARPHTPASTRSRLRVAREPLTPWPHQSAPSPPPPRSAATAAPQSPP</sequence>
<comment type="caution">
    <text evidence="2">The sequence shown here is derived from an EMBL/GenBank/DDBJ whole genome shotgun (WGS) entry which is preliminary data.</text>
</comment>
<protein>
    <submittedName>
        <fullName evidence="2">Uncharacterized protein</fullName>
    </submittedName>
</protein>
<dbReference type="PRINTS" id="PR01217">
    <property type="entry name" value="PRICHEXTENSN"/>
</dbReference>
<keyword evidence="3" id="KW-1185">Reference proteome</keyword>
<dbReference type="Proteomes" id="UP000823388">
    <property type="component" value="Chromosome 3N"/>
</dbReference>
<feature type="region of interest" description="Disordered" evidence="1">
    <location>
        <begin position="1"/>
        <end position="133"/>
    </location>
</feature>
<evidence type="ECO:0000313" key="2">
    <source>
        <dbReference type="EMBL" id="KAG2620291.1"/>
    </source>
</evidence>
<dbReference type="EMBL" id="CM029042">
    <property type="protein sequence ID" value="KAG2620291.1"/>
    <property type="molecule type" value="Genomic_DNA"/>
</dbReference>
<reference evidence="2" key="1">
    <citation type="submission" date="2020-05" db="EMBL/GenBank/DDBJ databases">
        <title>WGS assembly of Panicum virgatum.</title>
        <authorList>
            <person name="Lovell J.T."/>
            <person name="Jenkins J."/>
            <person name="Shu S."/>
            <person name="Juenger T.E."/>
            <person name="Schmutz J."/>
        </authorList>
    </citation>
    <scope>NUCLEOTIDE SEQUENCE</scope>
    <source>
        <strain evidence="2">AP13</strain>
    </source>
</reference>
<feature type="compositionally biased region" description="Low complexity" evidence="1">
    <location>
        <begin position="123"/>
        <end position="133"/>
    </location>
</feature>